<evidence type="ECO:0000256" key="2">
    <source>
        <dbReference type="ARBA" id="ARBA00004245"/>
    </source>
</evidence>
<keyword evidence="7" id="KW-0770">Synapse</keyword>
<dbReference type="EMBL" id="LUCM01005321">
    <property type="protein sequence ID" value="KAA0192993.1"/>
    <property type="molecule type" value="Genomic_DNA"/>
</dbReference>
<evidence type="ECO:0000313" key="12">
    <source>
        <dbReference type="EMBL" id="KAA0192993.1"/>
    </source>
</evidence>
<comment type="caution">
    <text evidence="12">The sequence shown here is derived from an EMBL/GenBank/DDBJ whole genome shotgun (WGS) entry which is preliminary data.</text>
</comment>
<dbReference type="GO" id="GO:0032588">
    <property type="term" value="C:trans-Golgi network membrane"/>
    <property type="evidence" value="ECO:0007669"/>
    <property type="project" value="TreeGrafter"/>
</dbReference>
<dbReference type="Pfam" id="PF06456">
    <property type="entry name" value="Arfaptin"/>
    <property type="match status" value="1"/>
</dbReference>
<dbReference type="InterPro" id="IPR030798">
    <property type="entry name" value="Arfaptin_fam"/>
</dbReference>
<evidence type="ECO:0000313" key="13">
    <source>
        <dbReference type="Proteomes" id="UP000728185"/>
    </source>
</evidence>
<proteinExistence type="predicted"/>
<protein>
    <submittedName>
        <fullName evidence="12">PRKCA-binding protein isoform X4</fullName>
    </submittedName>
</protein>
<evidence type="ECO:0000256" key="7">
    <source>
        <dbReference type="ARBA" id="ARBA00023018"/>
    </source>
</evidence>
<evidence type="ECO:0000256" key="1">
    <source>
        <dbReference type="ARBA" id="ARBA00004170"/>
    </source>
</evidence>
<dbReference type="CDD" id="cd07659">
    <property type="entry name" value="BAR_PICK1"/>
    <property type="match status" value="1"/>
</dbReference>
<dbReference type="GO" id="GO:0014069">
    <property type="term" value="C:postsynaptic density"/>
    <property type="evidence" value="ECO:0007669"/>
    <property type="project" value="UniProtKB-SubCell"/>
</dbReference>
<organism evidence="12 13">
    <name type="scientific">Fasciolopsis buskii</name>
    <dbReference type="NCBI Taxonomy" id="27845"/>
    <lineage>
        <taxon>Eukaryota</taxon>
        <taxon>Metazoa</taxon>
        <taxon>Spiralia</taxon>
        <taxon>Lophotrochozoa</taxon>
        <taxon>Platyhelminthes</taxon>
        <taxon>Trematoda</taxon>
        <taxon>Digenea</taxon>
        <taxon>Plagiorchiida</taxon>
        <taxon>Echinostomata</taxon>
        <taxon>Echinostomatoidea</taxon>
        <taxon>Fasciolidae</taxon>
        <taxon>Fasciolopsis</taxon>
    </lineage>
</organism>
<evidence type="ECO:0000256" key="5">
    <source>
        <dbReference type="ARBA" id="ARBA00022723"/>
    </source>
</evidence>
<evidence type="ECO:0000256" key="9">
    <source>
        <dbReference type="ARBA" id="ARBA00023212"/>
    </source>
</evidence>
<dbReference type="SMART" id="SM01015">
    <property type="entry name" value="Arfaptin"/>
    <property type="match status" value="1"/>
</dbReference>
<dbReference type="Gene3D" id="1.20.1270.60">
    <property type="entry name" value="Arfaptin homology (AH) domain/BAR domain"/>
    <property type="match status" value="1"/>
</dbReference>
<keyword evidence="3" id="KW-0963">Cytoplasm</keyword>
<keyword evidence="13" id="KW-1185">Reference proteome</keyword>
<reference evidence="12" key="1">
    <citation type="submission" date="2019-05" db="EMBL/GenBank/DDBJ databases">
        <title>Annotation for the trematode Fasciolopsis buski.</title>
        <authorList>
            <person name="Choi Y.-J."/>
        </authorList>
    </citation>
    <scope>NUCLEOTIDE SEQUENCE</scope>
    <source>
        <strain evidence="12">HT</strain>
        <tissue evidence="12">Whole worm</tissue>
    </source>
</reference>
<sequence>MFSGMVNHARNMLRAIYELSRIYAALADVFSEIGVKEPMRRTSEAFTQFGATHRSMERFSIDMLKKIKPIIADLNTFLHKAVPDTQLTIKKYLDVKFEYLSYCLKVKEMDDEEYGFAMIHEPLYRVETGNYEYRLILRCRQDARMRFAKMRSDVMVKLELLDNKHVQDTVLQLQRFIDAMAAYHDQCYGVMKQAKIFPLEVDLDRTAFTYNTGIINTGEDDSDDAPQELGEELGSEMYQNSSQDSFFEELSGDMKLIDLSTVTVVSQQDSSKTAVQPATADILLLNTEEIALSPSPFGNCNSAAAVGQSNSASVLLADLLGSL</sequence>
<dbReference type="PROSITE" id="PS50870">
    <property type="entry name" value="AH"/>
    <property type="match status" value="1"/>
</dbReference>
<gene>
    <name evidence="12" type="ORF">FBUS_08128</name>
</gene>
<evidence type="ECO:0000256" key="6">
    <source>
        <dbReference type="ARBA" id="ARBA00022833"/>
    </source>
</evidence>
<dbReference type="GO" id="GO:0005080">
    <property type="term" value="F:protein kinase C binding"/>
    <property type="evidence" value="ECO:0007669"/>
    <property type="project" value="TreeGrafter"/>
</dbReference>
<dbReference type="GO" id="GO:0034315">
    <property type="term" value="P:regulation of Arp2/3 complex-mediated actin nucleation"/>
    <property type="evidence" value="ECO:0007669"/>
    <property type="project" value="TreeGrafter"/>
</dbReference>
<dbReference type="GO" id="GO:0002092">
    <property type="term" value="P:positive regulation of receptor internalization"/>
    <property type="evidence" value="ECO:0007669"/>
    <property type="project" value="TreeGrafter"/>
</dbReference>
<comment type="subcellular location">
    <subcellularLocation>
        <location evidence="2">Cytoplasm</location>
        <location evidence="2">Cytoskeleton</location>
    </subcellularLocation>
    <subcellularLocation>
        <location evidence="1">Membrane</location>
        <topology evidence="1">Peripheral membrane protein</topology>
    </subcellularLocation>
    <subcellularLocation>
        <location evidence="10">Postsynaptic density</location>
    </subcellularLocation>
</comment>
<dbReference type="GO" id="GO:0043113">
    <property type="term" value="P:receptor clustering"/>
    <property type="evidence" value="ECO:0007669"/>
    <property type="project" value="TreeGrafter"/>
</dbReference>
<evidence type="ECO:0000256" key="10">
    <source>
        <dbReference type="ARBA" id="ARBA00034105"/>
    </source>
</evidence>
<keyword evidence="6" id="KW-0862">Zinc</keyword>
<feature type="domain" description="AH" evidence="11">
    <location>
        <begin position="1"/>
        <end position="196"/>
    </location>
</feature>
<dbReference type="SUPFAM" id="SSF103657">
    <property type="entry name" value="BAR/IMD domain-like"/>
    <property type="match status" value="1"/>
</dbReference>
<evidence type="ECO:0000256" key="8">
    <source>
        <dbReference type="ARBA" id="ARBA00023136"/>
    </source>
</evidence>
<dbReference type="GO" id="GO:0005856">
    <property type="term" value="C:cytoskeleton"/>
    <property type="evidence" value="ECO:0007669"/>
    <property type="project" value="UniProtKB-SubCell"/>
</dbReference>
<evidence type="ECO:0000256" key="3">
    <source>
        <dbReference type="ARBA" id="ARBA00022490"/>
    </source>
</evidence>
<keyword evidence="8" id="KW-0472">Membrane</keyword>
<keyword evidence="5" id="KW-0479">Metal-binding</keyword>
<dbReference type="GO" id="GO:0005886">
    <property type="term" value="C:plasma membrane"/>
    <property type="evidence" value="ECO:0007669"/>
    <property type="project" value="GOC"/>
</dbReference>
<dbReference type="GO" id="GO:0046872">
    <property type="term" value="F:metal ion binding"/>
    <property type="evidence" value="ECO:0007669"/>
    <property type="project" value="UniProtKB-KW"/>
</dbReference>
<dbReference type="PANTHER" id="PTHR12141:SF1">
    <property type="entry name" value="PRKCA-BINDING PROTEIN"/>
    <property type="match status" value="1"/>
</dbReference>
<dbReference type="InterPro" id="IPR027267">
    <property type="entry name" value="AH/BAR_dom_sf"/>
</dbReference>
<keyword evidence="4" id="KW-0597">Phosphoprotein</keyword>
<evidence type="ECO:0000259" key="11">
    <source>
        <dbReference type="PROSITE" id="PS50870"/>
    </source>
</evidence>
<dbReference type="GO" id="GO:0019904">
    <property type="term" value="F:protein domain specific binding"/>
    <property type="evidence" value="ECO:0007669"/>
    <property type="project" value="InterPro"/>
</dbReference>
<dbReference type="GO" id="GO:0005543">
    <property type="term" value="F:phospholipid binding"/>
    <property type="evidence" value="ECO:0007669"/>
    <property type="project" value="TreeGrafter"/>
</dbReference>
<evidence type="ECO:0000256" key="4">
    <source>
        <dbReference type="ARBA" id="ARBA00022553"/>
    </source>
</evidence>
<dbReference type="InterPro" id="IPR037959">
    <property type="entry name" value="PICK1_BAR"/>
</dbReference>
<dbReference type="Proteomes" id="UP000728185">
    <property type="component" value="Unassembled WGS sequence"/>
</dbReference>
<name>A0A8E0VK88_9TREM</name>
<dbReference type="PANTHER" id="PTHR12141">
    <property type="entry name" value="ARFAPTIN-RELATED"/>
    <property type="match status" value="1"/>
</dbReference>
<keyword evidence="9" id="KW-0206">Cytoskeleton</keyword>
<dbReference type="InterPro" id="IPR010504">
    <property type="entry name" value="AH_dom"/>
</dbReference>
<dbReference type="AlphaFoldDB" id="A0A8E0VK88"/>
<dbReference type="OrthoDB" id="5917245at2759"/>
<dbReference type="GO" id="GO:0006886">
    <property type="term" value="P:intracellular protein transport"/>
    <property type="evidence" value="ECO:0007669"/>
    <property type="project" value="TreeGrafter"/>
</dbReference>
<accession>A0A8E0VK88</accession>